<dbReference type="Proteomes" id="UP000887574">
    <property type="component" value="Unplaced"/>
</dbReference>
<dbReference type="WBParaSite" id="jg20599">
    <property type="protein sequence ID" value="jg20599"/>
    <property type="gene ID" value="jg20599"/>
</dbReference>
<name>A0A915DJ62_9BILA</name>
<organism evidence="1 2">
    <name type="scientific">Ditylenchus dipsaci</name>
    <dbReference type="NCBI Taxonomy" id="166011"/>
    <lineage>
        <taxon>Eukaryota</taxon>
        <taxon>Metazoa</taxon>
        <taxon>Ecdysozoa</taxon>
        <taxon>Nematoda</taxon>
        <taxon>Chromadorea</taxon>
        <taxon>Rhabditida</taxon>
        <taxon>Tylenchina</taxon>
        <taxon>Tylenchomorpha</taxon>
        <taxon>Sphaerularioidea</taxon>
        <taxon>Anguinidae</taxon>
        <taxon>Anguininae</taxon>
        <taxon>Ditylenchus</taxon>
    </lineage>
</organism>
<reference evidence="2" key="1">
    <citation type="submission" date="2022-11" db="UniProtKB">
        <authorList>
            <consortium name="WormBaseParasite"/>
        </authorList>
    </citation>
    <scope>IDENTIFICATION</scope>
</reference>
<dbReference type="AlphaFoldDB" id="A0A915DJ62"/>
<sequence length="85" mass="9017">MYSLLYETDDSTAVNLSAYGKLRQAASYSGGQMLEILSCQSYSSIPAEEAKSSGYSQQNLNACSILNDGSCQVNGSCQSSIVSKL</sequence>
<evidence type="ECO:0000313" key="2">
    <source>
        <dbReference type="WBParaSite" id="jg20599"/>
    </source>
</evidence>
<proteinExistence type="predicted"/>
<keyword evidence="1" id="KW-1185">Reference proteome</keyword>
<evidence type="ECO:0000313" key="1">
    <source>
        <dbReference type="Proteomes" id="UP000887574"/>
    </source>
</evidence>
<protein>
    <submittedName>
        <fullName evidence="2">Uncharacterized protein</fullName>
    </submittedName>
</protein>
<accession>A0A915DJ62</accession>